<evidence type="ECO:0000256" key="1">
    <source>
        <dbReference type="ARBA" id="ARBA00023157"/>
    </source>
</evidence>
<name>A0ABY7F2K4_MYAAR</name>
<reference evidence="3" key="1">
    <citation type="submission" date="2022-11" db="EMBL/GenBank/DDBJ databases">
        <title>Centuries of genome instability and evolution in soft-shell clam transmissible cancer (bioRxiv).</title>
        <authorList>
            <person name="Hart S.F.M."/>
            <person name="Yonemitsu M.A."/>
            <person name="Giersch R.M."/>
            <person name="Beal B.F."/>
            <person name="Arriagada G."/>
            <person name="Davis B.W."/>
            <person name="Ostrander E.A."/>
            <person name="Goff S.P."/>
            <person name="Metzger M.J."/>
        </authorList>
    </citation>
    <scope>NUCLEOTIDE SEQUENCE</scope>
    <source>
        <strain evidence="3">MELC-2E11</strain>
        <tissue evidence="3">Siphon/mantle</tissue>
    </source>
</reference>
<accession>A0ABY7F2K4</accession>
<dbReference type="InterPro" id="IPR016187">
    <property type="entry name" value="CTDL_fold"/>
</dbReference>
<evidence type="ECO:0000313" key="3">
    <source>
        <dbReference type="EMBL" id="WAR16395.1"/>
    </source>
</evidence>
<dbReference type="Gene3D" id="3.10.100.10">
    <property type="entry name" value="Mannose-Binding Protein A, subunit A"/>
    <property type="match status" value="1"/>
</dbReference>
<dbReference type="PROSITE" id="PS00615">
    <property type="entry name" value="C_TYPE_LECTIN_1"/>
    <property type="match status" value="1"/>
</dbReference>
<evidence type="ECO:0000259" key="2">
    <source>
        <dbReference type="Pfam" id="PF00059"/>
    </source>
</evidence>
<sequence>MSNYTRLIQREPNSNALNIREDCLVYWAHYSWKWADLDCHQKCYFVCEMPNLVQKDMPTTEMAVQYQVGKAVRNLCFHRFEYYVLTGVYNK</sequence>
<dbReference type="Pfam" id="PF00059">
    <property type="entry name" value="Lectin_C"/>
    <property type="match status" value="1"/>
</dbReference>
<organism evidence="3 4">
    <name type="scientific">Mya arenaria</name>
    <name type="common">Soft-shell clam</name>
    <dbReference type="NCBI Taxonomy" id="6604"/>
    <lineage>
        <taxon>Eukaryota</taxon>
        <taxon>Metazoa</taxon>
        <taxon>Spiralia</taxon>
        <taxon>Lophotrochozoa</taxon>
        <taxon>Mollusca</taxon>
        <taxon>Bivalvia</taxon>
        <taxon>Autobranchia</taxon>
        <taxon>Heteroconchia</taxon>
        <taxon>Euheterodonta</taxon>
        <taxon>Imparidentia</taxon>
        <taxon>Neoheterodontei</taxon>
        <taxon>Myida</taxon>
        <taxon>Myoidea</taxon>
        <taxon>Myidae</taxon>
        <taxon>Mya</taxon>
    </lineage>
</organism>
<feature type="domain" description="C-type lectin" evidence="2">
    <location>
        <begin position="13"/>
        <end position="49"/>
    </location>
</feature>
<dbReference type="SUPFAM" id="SSF56436">
    <property type="entry name" value="C-type lectin-like"/>
    <property type="match status" value="1"/>
</dbReference>
<keyword evidence="1" id="KW-1015">Disulfide bond</keyword>
<dbReference type="Proteomes" id="UP001164746">
    <property type="component" value="Chromosome 10"/>
</dbReference>
<dbReference type="InterPro" id="IPR018378">
    <property type="entry name" value="C-type_lectin_CS"/>
</dbReference>
<keyword evidence="4" id="KW-1185">Reference proteome</keyword>
<dbReference type="InterPro" id="IPR016186">
    <property type="entry name" value="C-type_lectin-like/link_sf"/>
</dbReference>
<dbReference type="EMBL" id="CP111021">
    <property type="protein sequence ID" value="WAR16395.1"/>
    <property type="molecule type" value="Genomic_DNA"/>
</dbReference>
<evidence type="ECO:0000313" key="4">
    <source>
        <dbReference type="Proteomes" id="UP001164746"/>
    </source>
</evidence>
<gene>
    <name evidence="3" type="ORF">MAR_030989</name>
</gene>
<protein>
    <recommendedName>
        <fullName evidence="2">C-type lectin domain-containing protein</fullName>
    </recommendedName>
</protein>
<proteinExistence type="predicted"/>
<dbReference type="InterPro" id="IPR001304">
    <property type="entry name" value="C-type_lectin-like"/>
</dbReference>